<dbReference type="Pfam" id="PF00005">
    <property type="entry name" value="ABC_tran"/>
    <property type="match status" value="2"/>
</dbReference>
<dbReference type="PROSITE" id="PS50893">
    <property type="entry name" value="ABC_TRANSPORTER_2"/>
    <property type="match status" value="2"/>
</dbReference>
<dbReference type="InterPro" id="IPR050095">
    <property type="entry name" value="ECF_ABC_transporter_ATP-bd"/>
</dbReference>
<feature type="domain" description="ABC transporter" evidence="5">
    <location>
        <begin position="295"/>
        <end position="539"/>
    </location>
</feature>
<evidence type="ECO:0000259" key="5">
    <source>
        <dbReference type="PROSITE" id="PS50893"/>
    </source>
</evidence>
<dbReference type="InterPro" id="IPR017871">
    <property type="entry name" value="ABC_transporter-like_CS"/>
</dbReference>
<dbReference type="Proteomes" id="UP000516421">
    <property type="component" value="Chromosome"/>
</dbReference>
<dbReference type="SMART" id="SM00382">
    <property type="entry name" value="AAA"/>
    <property type="match status" value="2"/>
</dbReference>
<dbReference type="InterPro" id="IPR027417">
    <property type="entry name" value="P-loop_NTPase"/>
</dbReference>
<name>A0A7H2BIR1_9MICC</name>
<evidence type="ECO:0000313" key="7">
    <source>
        <dbReference type="Proteomes" id="UP000516421"/>
    </source>
</evidence>
<keyword evidence="7" id="KW-1185">Reference proteome</keyword>
<keyword evidence="2" id="KW-0813">Transport</keyword>
<keyword evidence="3" id="KW-0547">Nucleotide-binding</keyword>
<evidence type="ECO:0000313" key="6">
    <source>
        <dbReference type="EMBL" id="QNV39557.1"/>
    </source>
</evidence>
<dbReference type="KEGG" id="rama:IDM48_09285"/>
<dbReference type="GO" id="GO:0016887">
    <property type="term" value="F:ATP hydrolysis activity"/>
    <property type="evidence" value="ECO:0007669"/>
    <property type="project" value="InterPro"/>
</dbReference>
<sequence>MQTSPVPSFRSDTSSGASIVAENFGWHYPAHAQPVISEINLRIEPGEKVLLLGPSGAGKTTLLHAIGGLLHDEDGESQLGTLTLNGYTPEDARGVSGLMQQDPESSVVLARVGDDVAFGPENLQVPHQEIWRRVDESLAAVGLDHLALDHSTSALSGGQKQRLGLAGILAMHAGAILLDEPTANLDPEGVKEVRDAVLRAQRLTGATLVVIEHRVEIWAEYVDRVIVVNRNGITHDGTPLQVLQDARAELIAAGVWVPDYSPEFPAREAVAGDVLITAEKIAVTRQNPSRRIIKNRRADLLAGRSPHLGLQPVAQNLSVQVRAGEHLGILGPNGSGKSTFALTLAGLLLPVAGELTASPELSQGVDMKDPALRSDIASWKPADLASRIGLVFQEPEQQFIRSTVREELEFGPRHIARSRRQPVDETQLHVRVEELLERLRLKHVESANPFTLSGGEKRRLSVATALASAPRVLVLDEPTFGQDANTWKELVLLIRELLDESVAVISVTHDLDFVRAVGGRTFVLDSTHRVSTDAASRRAL</sequence>
<gene>
    <name evidence="6" type="ORF">IDM48_09285</name>
</gene>
<dbReference type="InterPro" id="IPR003593">
    <property type="entry name" value="AAA+_ATPase"/>
</dbReference>
<reference evidence="6 7" key="1">
    <citation type="submission" date="2020-09" db="EMBL/GenBank/DDBJ databases">
        <title>Investigation of environmental microbe.</title>
        <authorList>
            <person name="Ou Y."/>
            <person name="Kang Q."/>
        </authorList>
    </citation>
    <scope>NUCLEOTIDE SEQUENCE [LARGE SCALE GENOMIC DNA]</scope>
    <source>
        <strain evidence="6 7">KJZ-9</strain>
    </source>
</reference>
<dbReference type="GO" id="GO:0042626">
    <property type="term" value="F:ATPase-coupled transmembrane transporter activity"/>
    <property type="evidence" value="ECO:0007669"/>
    <property type="project" value="TreeGrafter"/>
</dbReference>
<dbReference type="InterPro" id="IPR003439">
    <property type="entry name" value="ABC_transporter-like_ATP-bd"/>
</dbReference>
<accession>A0A7H2BIR1</accession>
<evidence type="ECO:0000256" key="2">
    <source>
        <dbReference type="ARBA" id="ARBA00022448"/>
    </source>
</evidence>
<keyword evidence="4 6" id="KW-0067">ATP-binding</keyword>
<dbReference type="InterPro" id="IPR015856">
    <property type="entry name" value="ABC_transpr_CbiO/EcfA_su"/>
</dbReference>
<dbReference type="CDD" id="cd03225">
    <property type="entry name" value="ABC_cobalt_CbiO_domain1"/>
    <property type="match status" value="2"/>
</dbReference>
<protein>
    <submittedName>
        <fullName evidence="6">ABC transporter ATP-binding protein</fullName>
    </submittedName>
</protein>
<proteinExistence type="inferred from homology"/>
<feature type="domain" description="ABC transporter" evidence="5">
    <location>
        <begin position="19"/>
        <end position="255"/>
    </location>
</feature>
<dbReference type="EMBL" id="CP061538">
    <property type="protein sequence ID" value="QNV39557.1"/>
    <property type="molecule type" value="Genomic_DNA"/>
</dbReference>
<dbReference type="SUPFAM" id="SSF52540">
    <property type="entry name" value="P-loop containing nucleoside triphosphate hydrolases"/>
    <property type="match status" value="2"/>
</dbReference>
<evidence type="ECO:0000256" key="1">
    <source>
        <dbReference type="ARBA" id="ARBA00005417"/>
    </source>
</evidence>
<dbReference type="RefSeq" id="WP_190617072.1">
    <property type="nucleotide sequence ID" value="NZ_CP061538.1"/>
</dbReference>
<dbReference type="PANTHER" id="PTHR43553">
    <property type="entry name" value="HEAVY METAL TRANSPORTER"/>
    <property type="match status" value="1"/>
</dbReference>
<dbReference type="PROSITE" id="PS00211">
    <property type="entry name" value="ABC_TRANSPORTER_1"/>
    <property type="match status" value="2"/>
</dbReference>
<dbReference type="GO" id="GO:0005524">
    <property type="term" value="F:ATP binding"/>
    <property type="evidence" value="ECO:0007669"/>
    <property type="project" value="UniProtKB-KW"/>
</dbReference>
<dbReference type="AlphaFoldDB" id="A0A7H2BIR1"/>
<dbReference type="PANTHER" id="PTHR43553:SF24">
    <property type="entry name" value="ENERGY-COUPLING FACTOR TRANSPORTER ATP-BINDING PROTEIN ECFA1"/>
    <property type="match status" value="1"/>
</dbReference>
<comment type="similarity">
    <text evidence="1">Belongs to the ABC transporter superfamily.</text>
</comment>
<evidence type="ECO:0000256" key="3">
    <source>
        <dbReference type="ARBA" id="ARBA00022741"/>
    </source>
</evidence>
<organism evidence="6 7">
    <name type="scientific">Rothia amarae</name>
    <dbReference type="NCBI Taxonomy" id="169480"/>
    <lineage>
        <taxon>Bacteria</taxon>
        <taxon>Bacillati</taxon>
        <taxon>Actinomycetota</taxon>
        <taxon>Actinomycetes</taxon>
        <taxon>Micrococcales</taxon>
        <taxon>Micrococcaceae</taxon>
        <taxon>Rothia</taxon>
    </lineage>
</organism>
<dbReference type="Gene3D" id="3.40.50.300">
    <property type="entry name" value="P-loop containing nucleotide triphosphate hydrolases"/>
    <property type="match status" value="2"/>
</dbReference>
<evidence type="ECO:0000256" key="4">
    <source>
        <dbReference type="ARBA" id="ARBA00022840"/>
    </source>
</evidence>
<dbReference type="GO" id="GO:0043190">
    <property type="term" value="C:ATP-binding cassette (ABC) transporter complex"/>
    <property type="evidence" value="ECO:0007669"/>
    <property type="project" value="TreeGrafter"/>
</dbReference>